<protein>
    <recommendedName>
        <fullName evidence="1">DUF8156 domain-containing protein</fullName>
    </recommendedName>
</protein>
<evidence type="ECO:0000259" key="1">
    <source>
        <dbReference type="Pfam" id="PF26485"/>
    </source>
</evidence>
<dbReference type="Proteomes" id="UP000294299">
    <property type="component" value="Chromosome NFRAN"/>
</dbReference>
<dbReference type="AlphaFoldDB" id="A0A484IJW7"/>
<dbReference type="GeneID" id="39421985"/>
<evidence type="ECO:0000313" key="3">
    <source>
        <dbReference type="Proteomes" id="UP000294299"/>
    </source>
</evidence>
<evidence type="ECO:0000313" key="2">
    <source>
        <dbReference type="EMBL" id="VFJ15189.1"/>
    </source>
</evidence>
<feature type="domain" description="DUF8156" evidence="1">
    <location>
        <begin position="1"/>
        <end position="80"/>
    </location>
</feature>
<dbReference type="RefSeq" id="WP_134485176.1">
    <property type="nucleotide sequence ID" value="NZ_LR216287.1"/>
</dbReference>
<organism evidence="2 3">
    <name type="scientific">Candidatus Nitrosocosmicus franklandianus</name>
    <dbReference type="NCBI Taxonomy" id="1798806"/>
    <lineage>
        <taxon>Archaea</taxon>
        <taxon>Nitrososphaerota</taxon>
        <taxon>Nitrososphaeria</taxon>
        <taxon>Nitrososphaerales</taxon>
        <taxon>Nitrososphaeraceae</taxon>
        <taxon>Candidatus Nitrosocosmicus</taxon>
    </lineage>
</organism>
<dbReference type="OrthoDB" id="11496at2157"/>
<dbReference type="EMBL" id="LR216287">
    <property type="protein sequence ID" value="VFJ15189.1"/>
    <property type="molecule type" value="Genomic_DNA"/>
</dbReference>
<dbReference type="KEGG" id="nfn:NFRAN_2866"/>
<proteinExistence type="predicted"/>
<reference evidence="2 3" key="1">
    <citation type="submission" date="2019-02" db="EMBL/GenBank/DDBJ databases">
        <authorList>
            <person name="Lehtovirta-Morley E L."/>
        </authorList>
    </citation>
    <scope>NUCLEOTIDE SEQUENCE [LARGE SCALE GENOMIC DNA]</scope>
    <source>
        <strain evidence="2">NFRAN1</strain>
    </source>
</reference>
<sequence>MGRSIPSFRQLIEIERIVWSEYRKELETKNDKKMFDSLFDNTEHYITYLSFANRPVPIEPIMFGMIFHLYKKVVDLANNSTNKEFGIDQEIVTLEIYKPYNTELYDKTYEKWYGLINSLRQDDRERLLSMLVSCCSGMSDGAASLIKGKDSRSISVLFFYSLVLQNQKFLERIKNSIEKLNSG</sequence>
<accession>A0A484IJW7</accession>
<dbReference type="InterPro" id="IPR058469">
    <property type="entry name" value="DUF8156"/>
</dbReference>
<keyword evidence="3" id="KW-1185">Reference proteome</keyword>
<name>A0A484IJW7_9ARCH</name>
<gene>
    <name evidence="2" type="ORF">NFRAN_2866</name>
</gene>
<dbReference type="Pfam" id="PF26485">
    <property type="entry name" value="DUF8156"/>
    <property type="match status" value="1"/>
</dbReference>